<keyword evidence="3" id="KW-1185">Reference proteome</keyword>
<dbReference type="OrthoDB" id="10578417at2759"/>
<organism evidence="2 3">
    <name type="scientific">Cyberlindnera jadinii (strain ATCC 18201 / CBS 1600 / BCRC 20928 / JCM 3617 / NBRC 0987 / NRRL Y-1542)</name>
    <name type="common">Torula yeast</name>
    <name type="synonym">Candida utilis</name>
    <dbReference type="NCBI Taxonomy" id="983966"/>
    <lineage>
        <taxon>Eukaryota</taxon>
        <taxon>Fungi</taxon>
        <taxon>Dikarya</taxon>
        <taxon>Ascomycota</taxon>
        <taxon>Saccharomycotina</taxon>
        <taxon>Saccharomycetes</taxon>
        <taxon>Phaffomycetales</taxon>
        <taxon>Phaffomycetaceae</taxon>
        <taxon>Cyberlindnera</taxon>
    </lineage>
</organism>
<evidence type="ECO:0000313" key="2">
    <source>
        <dbReference type="EMBL" id="ODV75139.1"/>
    </source>
</evidence>
<protein>
    <submittedName>
        <fullName evidence="2">Uncharacterized protein</fullName>
    </submittedName>
</protein>
<dbReference type="AlphaFoldDB" id="A0A1E4S6L4"/>
<feature type="non-terminal residue" evidence="2">
    <location>
        <position position="198"/>
    </location>
</feature>
<gene>
    <name evidence="2" type="ORF">CYBJADRAFT_165893</name>
</gene>
<proteinExistence type="predicted"/>
<feature type="compositionally biased region" description="Polar residues" evidence="1">
    <location>
        <begin position="79"/>
        <end position="89"/>
    </location>
</feature>
<dbReference type="EMBL" id="KV453926">
    <property type="protein sequence ID" value="ODV75139.1"/>
    <property type="molecule type" value="Genomic_DNA"/>
</dbReference>
<accession>A0A1E4S6L4</accession>
<dbReference type="Proteomes" id="UP000094389">
    <property type="component" value="Unassembled WGS sequence"/>
</dbReference>
<evidence type="ECO:0000313" key="3">
    <source>
        <dbReference type="Proteomes" id="UP000094389"/>
    </source>
</evidence>
<feature type="compositionally biased region" description="Basic residues" evidence="1">
    <location>
        <begin position="179"/>
        <end position="192"/>
    </location>
</feature>
<sequence>MGSAFVTTTPRRSRTADSTNTASTSLTELSLTRNYSSSHDTVPEDDDRDEYGMDGSLLQQLDMDKDEEEAWRAAASPRKVSSSSESTPNTRHKKPLHVPASCFPSLRGRIPSSTPTTPVELETKIHNVERAQVQTAREGVRYSIYVNDSDFETPKSSRWKGLFRHKQSNSISEVFTIPKRAKPHAHKSHKPSKSASVL</sequence>
<feature type="region of interest" description="Disordered" evidence="1">
    <location>
        <begin position="176"/>
        <end position="198"/>
    </location>
</feature>
<name>A0A1E4S6L4_CYBJN</name>
<feature type="compositionally biased region" description="Low complexity" evidence="1">
    <location>
        <begin position="18"/>
        <end position="32"/>
    </location>
</feature>
<dbReference type="GeneID" id="30988658"/>
<feature type="compositionally biased region" description="Polar residues" evidence="1">
    <location>
        <begin position="1"/>
        <end position="10"/>
    </location>
</feature>
<dbReference type="RefSeq" id="XP_020072178.1">
    <property type="nucleotide sequence ID" value="XM_020214262.1"/>
</dbReference>
<reference evidence="2 3" key="1">
    <citation type="journal article" date="2016" name="Proc. Natl. Acad. Sci. U.S.A.">
        <title>Comparative genomics of biotechnologically important yeasts.</title>
        <authorList>
            <person name="Riley R."/>
            <person name="Haridas S."/>
            <person name="Wolfe K.H."/>
            <person name="Lopes M.R."/>
            <person name="Hittinger C.T."/>
            <person name="Goeker M."/>
            <person name="Salamov A.A."/>
            <person name="Wisecaver J.H."/>
            <person name="Long T.M."/>
            <person name="Calvey C.H."/>
            <person name="Aerts A.L."/>
            <person name="Barry K.W."/>
            <person name="Choi C."/>
            <person name="Clum A."/>
            <person name="Coughlan A.Y."/>
            <person name="Deshpande S."/>
            <person name="Douglass A.P."/>
            <person name="Hanson S.J."/>
            <person name="Klenk H.-P."/>
            <person name="LaButti K.M."/>
            <person name="Lapidus A."/>
            <person name="Lindquist E.A."/>
            <person name="Lipzen A.M."/>
            <person name="Meier-Kolthoff J.P."/>
            <person name="Ohm R.A."/>
            <person name="Otillar R.P."/>
            <person name="Pangilinan J.L."/>
            <person name="Peng Y."/>
            <person name="Rokas A."/>
            <person name="Rosa C.A."/>
            <person name="Scheuner C."/>
            <person name="Sibirny A.A."/>
            <person name="Slot J.C."/>
            <person name="Stielow J.B."/>
            <person name="Sun H."/>
            <person name="Kurtzman C.P."/>
            <person name="Blackwell M."/>
            <person name="Grigoriev I.V."/>
            <person name="Jeffries T.W."/>
        </authorList>
    </citation>
    <scope>NUCLEOTIDE SEQUENCE [LARGE SCALE GENOMIC DNA]</scope>
    <source>
        <strain evidence="3">ATCC 18201 / CBS 1600 / BCRC 20928 / JCM 3617 / NBRC 0987 / NRRL Y-1542</strain>
    </source>
</reference>
<feature type="region of interest" description="Disordered" evidence="1">
    <location>
        <begin position="1"/>
        <end position="117"/>
    </location>
</feature>
<evidence type="ECO:0000256" key="1">
    <source>
        <dbReference type="SAM" id="MobiDB-lite"/>
    </source>
</evidence>
<dbReference type="OMA" id="HAHKSHK"/>